<dbReference type="Proteomes" id="UP000596742">
    <property type="component" value="Unassembled WGS sequence"/>
</dbReference>
<evidence type="ECO:0000313" key="4">
    <source>
        <dbReference type="Proteomes" id="UP000596742"/>
    </source>
</evidence>
<organism evidence="3 4">
    <name type="scientific">Mytilus galloprovincialis</name>
    <name type="common">Mediterranean mussel</name>
    <dbReference type="NCBI Taxonomy" id="29158"/>
    <lineage>
        <taxon>Eukaryota</taxon>
        <taxon>Metazoa</taxon>
        <taxon>Spiralia</taxon>
        <taxon>Lophotrochozoa</taxon>
        <taxon>Mollusca</taxon>
        <taxon>Bivalvia</taxon>
        <taxon>Autobranchia</taxon>
        <taxon>Pteriomorphia</taxon>
        <taxon>Mytilida</taxon>
        <taxon>Mytiloidea</taxon>
        <taxon>Mytilidae</taxon>
        <taxon>Mytilinae</taxon>
        <taxon>Mytilus</taxon>
    </lineage>
</organism>
<dbReference type="SUPFAM" id="SSF54695">
    <property type="entry name" value="POZ domain"/>
    <property type="match status" value="2"/>
</dbReference>
<feature type="transmembrane region" description="Helical" evidence="1">
    <location>
        <begin position="472"/>
        <end position="496"/>
    </location>
</feature>
<feature type="domain" description="BTB" evidence="2">
    <location>
        <begin position="178"/>
        <end position="248"/>
    </location>
</feature>
<dbReference type="AlphaFoldDB" id="A0A8B6F2J8"/>
<evidence type="ECO:0000256" key="1">
    <source>
        <dbReference type="SAM" id="Phobius"/>
    </source>
</evidence>
<comment type="caution">
    <text evidence="3">The sequence shown here is derived from an EMBL/GenBank/DDBJ whole genome shotgun (WGS) entry which is preliminary data.</text>
</comment>
<dbReference type="InterPro" id="IPR011333">
    <property type="entry name" value="SKP1/BTB/POZ_sf"/>
</dbReference>
<feature type="domain" description="BTB" evidence="2">
    <location>
        <begin position="8"/>
        <end position="114"/>
    </location>
</feature>
<accession>A0A8B6F2J8</accession>
<keyword evidence="1" id="KW-0472">Membrane</keyword>
<dbReference type="OrthoDB" id="10251809at2759"/>
<dbReference type="CDD" id="cd18299">
    <property type="entry name" value="BTB1_POZ_RhoBTB"/>
    <property type="match status" value="1"/>
</dbReference>
<protein>
    <recommendedName>
        <fullName evidence="2">BTB domain-containing protein</fullName>
    </recommendedName>
</protein>
<keyword evidence="1" id="KW-1133">Transmembrane helix</keyword>
<keyword evidence="4" id="KW-1185">Reference proteome</keyword>
<dbReference type="EMBL" id="UYJE01006155">
    <property type="protein sequence ID" value="VDI43542.1"/>
    <property type="molecule type" value="Genomic_DNA"/>
</dbReference>
<dbReference type="SMART" id="SM00225">
    <property type="entry name" value="BTB"/>
    <property type="match status" value="2"/>
</dbReference>
<evidence type="ECO:0000259" key="2">
    <source>
        <dbReference type="PROSITE" id="PS50097"/>
    </source>
</evidence>
<dbReference type="InterPro" id="IPR000210">
    <property type="entry name" value="BTB/POZ_dom"/>
</dbReference>
<dbReference type="PANTHER" id="PTHR24413">
    <property type="entry name" value="SPECKLE-TYPE POZ PROTEIN"/>
    <property type="match status" value="1"/>
</dbReference>
<dbReference type="PROSITE" id="PS50097">
    <property type="entry name" value="BTB"/>
    <property type="match status" value="2"/>
</dbReference>
<name>A0A8B6F2J8_MYTGA</name>
<reference evidence="3" key="1">
    <citation type="submission" date="2018-11" db="EMBL/GenBank/DDBJ databases">
        <authorList>
            <person name="Alioto T."/>
            <person name="Alioto T."/>
        </authorList>
    </citation>
    <scope>NUCLEOTIDE SEQUENCE</scope>
</reference>
<dbReference type="CDD" id="cd18499">
    <property type="entry name" value="BACK_RHOBTB"/>
    <property type="match status" value="1"/>
</dbReference>
<dbReference type="Gene3D" id="3.30.710.10">
    <property type="entry name" value="Potassium Channel Kv1.1, Chain A"/>
    <property type="match status" value="2"/>
</dbReference>
<sequence>MLEDPKFSDVTFLLEDGQQKLQAHTLVLCSASKYFCQILGLPNSKTNQLSNIDNKQISLEELNSGRIEGIAAVYLSEENHKATITTVEISANITAKTFARVLEFIYTGVPRIPEIHEDLSEVQELCRVAKIFKLSMLETICRNIENEEDFLNPSIGTYLNDETGKEMKTLFFNKPACCDVIFRVEDQSIYASKVVLCARCPVMAAMFSGKFVESDNEILTEVKIPNTSVECFLALLEYMYTDHAPIEETDSVGIVVLADEYGQSRLVDLCELYITKEVDKSVTKRIEKAEIDVIGLLLTAQAYNANQLAGWCLHFISSNFIAFEKRQDFSKLKGDNKDHVEEHRWPPLSYLKEVEVYEAEMKKRGEKYIKNEENKVRTSVIQVTGPHISKRPNTGLWSHSDKPLQSTILKPFKSSKTITVSKSYNNFKKDAVHGLQNNITRSDKLSNMFTKMFLPVQHQTKSSKKSFTHDQIGAIVGCSSFLLMIGLFLGITLWHIKQKNNIESQYCTLRVSDSNLKTLKAFRIQDYIHQGQDLTGDY</sequence>
<gene>
    <name evidence="3" type="ORF">MGAL_10B039426</name>
</gene>
<dbReference type="Pfam" id="PF00651">
    <property type="entry name" value="BTB"/>
    <property type="match status" value="3"/>
</dbReference>
<proteinExistence type="predicted"/>
<keyword evidence="1" id="KW-0812">Transmembrane</keyword>
<evidence type="ECO:0000313" key="3">
    <source>
        <dbReference type="EMBL" id="VDI43542.1"/>
    </source>
</evidence>
<dbReference type="FunFam" id="3.30.710.10:FF:000202">
    <property type="entry name" value="Predicted protein"/>
    <property type="match status" value="1"/>
</dbReference>